<dbReference type="SUPFAM" id="SSF47781">
    <property type="entry name" value="RuvA domain 2-like"/>
    <property type="match status" value="1"/>
</dbReference>
<keyword evidence="9" id="KW-1185">Reference proteome</keyword>
<evidence type="ECO:0000256" key="4">
    <source>
        <dbReference type="ARBA" id="ARBA00023172"/>
    </source>
</evidence>
<feature type="domain" description="Helix-hairpin-helix DNA-binding motif class 1" evidence="7">
    <location>
        <begin position="72"/>
        <end position="91"/>
    </location>
</feature>
<dbReference type="RefSeq" id="WP_092561539.1">
    <property type="nucleotide sequence ID" value="NZ_FNQV01000002.1"/>
</dbReference>
<gene>
    <name evidence="6" type="primary">ruvA</name>
    <name evidence="8" type="ORF">SAMN02910418_00443</name>
</gene>
<evidence type="ECO:0000256" key="6">
    <source>
        <dbReference type="HAMAP-Rule" id="MF_00031"/>
    </source>
</evidence>
<dbReference type="GO" id="GO:0005737">
    <property type="term" value="C:cytoplasm"/>
    <property type="evidence" value="ECO:0007669"/>
    <property type="project" value="UniProtKB-SubCell"/>
</dbReference>
<dbReference type="InterPro" id="IPR010994">
    <property type="entry name" value="RuvA_2-like"/>
</dbReference>
<dbReference type="GO" id="GO:0006281">
    <property type="term" value="P:DNA repair"/>
    <property type="evidence" value="ECO:0007669"/>
    <property type="project" value="UniProtKB-UniRule"/>
</dbReference>
<organism evidence="8 9">
    <name type="scientific">Bowdeniella nasicola</name>
    <dbReference type="NCBI Taxonomy" id="208480"/>
    <lineage>
        <taxon>Bacteria</taxon>
        <taxon>Bacillati</taxon>
        <taxon>Actinomycetota</taxon>
        <taxon>Actinomycetes</taxon>
        <taxon>Actinomycetales</taxon>
        <taxon>Actinomycetaceae</taxon>
        <taxon>Bowdeniella</taxon>
    </lineage>
</organism>
<dbReference type="InterPro" id="IPR011114">
    <property type="entry name" value="RuvA_C"/>
</dbReference>
<protein>
    <recommendedName>
        <fullName evidence="6">Holliday junction branch migration complex subunit RuvA</fullName>
    </recommendedName>
</protein>
<proteinExistence type="inferred from homology"/>
<dbReference type="CDD" id="cd14332">
    <property type="entry name" value="UBA_RuvA_C"/>
    <property type="match status" value="1"/>
</dbReference>
<dbReference type="Pfam" id="PF14520">
    <property type="entry name" value="HHH_5"/>
    <property type="match status" value="1"/>
</dbReference>
<evidence type="ECO:0000256" key="2">
    <source>
        <dbReference type="ARBA" id="ARBA00022763"/>
    </source>
</evidence>
<dbReference type="InterPro" id="IPR000085">
    <property type="entry name" value="RuvA"/>
</dbReference>
<dbReference type="Proteomes" id="UP000199288">
    <property type="component" value="Unassembled WGS sequence"/>
</dbReference>
<dbReference type="GO" id="GO:0000400">
    <property type="term" value="F:four-way junction DNA binding"/>
    <property type="evidence" value="ECO:0007669"/>
    <property type="project" value="UniProtKB-UniRule"/>
</dbReference>
<keyword evidence="8" id="KW-0547">Nucleotide-binding</keyword>
<comment type="domain">
    <text evidence="6">Has three domains with a flexible linker between the domains II and III and assumes an 'L' shape. Domain III is highly mobile and contacts RuvB.</text>
</comment>
<dbReference type="HAMAP" id="MF_00031">
    <property type="entry name" value="DNA_HJ_migration_RuvA"/>
    <property type="match status" value="1"/>
</dbReference>
<keyword evidence="4 6" id="KW-0233">DNA recombination</keyword>
<comment type="caution">
    <text evidence="6">Lacks conserved residue(s) required for the propagation of feature annotation.</text>
</comment>
<dbReference type="Gene3D" id="1.10.8.10">
    <property type="entry name" value="DNA helicase RuvA subunit, C-terminal domain"/>
    <property type="match status" value="1"/>
</dbReference>
<dbReference type="EMBL" id="FNQV01000002">
    <property type="protein sequence ID" value="SDZ86384.1"/>
    <property type="molecule type" value="Genomic_DNA"/>
</dbReference>
<comment type="subunit">
    <text evidence="6">Homotetramer. Forms an RuvA(8)-RuvB(12)-Holliday junction (HJ) complex. HJ DNA is sandwiched between 2 RuvA tetramers; dsDNA enters through RuvA and exits via RuvB. An RuvB hexamer assembles on each DNA strand where it exits the tetramer. Each RuvB hexamer is contacted by two RuvA subunits (via domain III) on 2 adjacent RuvB subunits; this complex drives branch migration. In the full resolvosome a probable DNA-RuvA(4)-RuvB(12)-RuvC(2) complex forms which resolves the HJ.</text>
</comment>
<dbReference type="AlphaFoldDB" id="A0A1H3WJ06"/>
<dbReference type="InterPro" id="IPR013849">
    <property type="entry name" value="DNA_helicase_Holl-junc_RuvA_I"/>
</dbReference>
<feature type="region of interest" description="Domain III" evidence="6">
    <location>
        <begin position="150"/>
        <end position="194"/>
    </location>
</feature>
<evidence type="ECO:0000256" key="3">
    <source>
        <dbReference type="ARBA" id="ARBA00023125"/>
    </source>
</evidence>
<dbReference type="SUPFAM" id="SSF50249">
    <property type="entry name" value="Nucleic acid-binding proteins"/>
    <property type="match status" value="1"/>
</dbReference>
<accession>A0A1H3WJ06</accession>
<evidence type="ECO:0000259" key="7">
    <source>
        <dbReference type="SMART" id="SM00278"/>
    </source>
</evidence>
<evidence type="ECO:0000313" key="8">
    <source>
        <dbReference type="EMBL" id="SDZ86384.1"/>
    </source>
</evidence>
<comment type="similarity">
    <text evidence="6">Belongs to the RuvA family.</text>
</comment>
<evidence type="ECO:0000313" key="9">
    <source>
        <dbReference type="Proteomes" id="UP000199288"/>
    </source>
</evidence>
<comment type="function">
    <text evidence="6">The RuvA-RuvB-RuvC complex processes Holliday junction (HJ) DNA during genetic recombination and DNA repair, while the RuvA-RuvB complex plays an important role in the rescue of blocked DNA replication forks via replication fork reversal (RFR). RuvA specifically binds to HJ cruciform DNA, conferring on it an open structure. The RuvB hexamer acts as an ATP-dependent pump, pulling dsDNA into and through the RuvAB complex. HJ branch migration allows RuvC to scan DNA until it finds its consensus sequence, where it cleaves and resolves the cruciform DNA.</text>
</comment>
<dbReference type="InterPro" id="IPR003583">
    <property type="entry name" value="Hlx-hairpin-Hlx_DNA-bd_motif"/>
</dbReference>
<keyword evidence="1 6" id="KW-0963">Cytoplasm</keyword>
<dbReference type="InterPro" id="IPR036267">
    <property type="entry name" value="RuvA_C_sf"/>
</dbReference>
<feature type="domain" description="Helix-hairpin-helix DNA-binding motif class 1" evidence="7">
    <location>
        <begin position="107"/>
        <end position="126"/>
    </location>
</feature>
<sequence>MIDHVRGQVSTIGLDHVVIDAGGFGMRIEATPATLAALRTGDEATVVTEFIVRQDAMLLYGFADDDERTCFRALQTVTGVGARTALAVLAVHNPDELRQAVATDDINALQKVPGIGKKSASRMVLELKDKLGAPRQEVAAASPVSQADPSVADALVGLGWQLKAAEAAVETVYQPGMTTAQILRAALQHLGGKK</sequence>
<dbReference type="GO" id="GO:0009379">
    <property type="term" value="C:Holliday junction helicase complex"/>
    <property type="evidence" value="ECO:0007669"/>
    <property type="project" value="InterPro"/>
</dbReference>
<dbReference type="Gene3D" id="2.40.50.140">
    <property type="entry name" value="Nucleic acid-binding proteins"/>
    <property type="match status" value="1"/>
</dbReference>
<keyword evidence="8" id="KW-0378">Hydrolase</keyword>
<dbReference type="GO" id="GO:0006310">
    <property type="term" value="P:DNA recombination"/>
    <property type="evidence" value="ECO:0007669"/>
    <property type="project" value="UniProtKB-UniRule"/>
</dbReference>
<dbReference type="NCBIfam" id="TIGR00084">
    <property type="entry name" value="ruvA"/>
    <property type="match status" value="1"/>
</dbReference>
<dbReference type="GO" id="GO:0005524">
    <property type="term" value="F:ATP binding"/>
    <property type="evidence" value="ECO:0007669"/>
    <property type="project" value="InterPro"/>
</dbReference>
<reference evidence="9" key="1">
    <citation type="submission" date="2016-10" db="EMBL/GenBank/DDBJ databases">
        <authorList>
            <person name="Varghese N."/>
            <person name="Submissions S."/>
        </authorList>
    </citation>
    <scope>NUCLEOTIDE SEQUENCE [LARGE SCALE GENOMIC DNA]</scope>
    <source>
        <strain evidence="9">KPR-1</strain>
    </source>
</reference>
<dbReference type="InterPro" id="IPR012340">
    <property type="entry name" value="NA-bd_OB-fold"/>
</dbReference>
<keyword evidence="8" id="KW-0347">Helicase</keyword>
<keyword evidence="8" id="KW-0067">ATP-binding</keyword>
<dbReference type="Pfam" id="PF01330">
    <property type="entry name" value="RuvA_N"/>
    <property type="match status" value="1"/>
</dbReference>
<dbReference type="SMART" id="SM00278">
    <property type="entry name" value="HhH1"/>
    <property type="match status" value="2"/>
</dbReference>
<evidence type="ECO:0000256" key="5">
    <source>
        <dbReference type="ARBA" id="ARBA00023204"/>
    </source>
</evidence>
<dbReference type="GO" id="GO:0048476">
    <property type="term" value="C:Holliday junction resolvase complex"/>
    <property type="evidence" value="ECO:0007669"/>
    <property type="project" value="UniProtKB-UniRule"/>
</dbReference>
<dbReference type="OrthoDB" id="5293449at2"/>
<keyword evidence="2 6" id="KW-0227">DNA damage</keyword>
<keyword evidence="5 6" id="KW-0234">DNA repair</keyword>
<dbReference type="GO" id="GO:0009378">
    <property type="term" value="F:four-way junction helicase activity"/>
    <property type="evidence" value="ECO:0007669"/>
    <property type="project" value="InterPro"/>
</dbReference>
<name>A0A1H3WJ06_9ACTO</name>
<evidence type="ECO:0000256" key="1">
    <source>
        <dbReference type="ARBA" id="ARBA00022490"/>
    </source>
</evidence>
<dbReference type="Gene3D" id="1.10.150.20">
    <property type="entry name" value="5' to 3' exonuclease, C-terminal subdomain"/>
    <property type="match status" value="1"/>
</dbReference>
<dbReference type="SUPFAM" id="SSF46929">
    <property type="entry name" value="DNA helicase RuvA subunit, C-terminal domain"/>
    <property type="match status" value="1"/>
</dbReference>
<comment type="subcellular location">
    <subcellularLocation>
        <location evidence="6">Cytoplasm</location>
    </subcellularLocation>
</comment>
<dbReference type="Pfam" id="PF07499">
    <property type="entry name" value="RuvA_C"/>
    <property type="match status" value="1"/>
</dbReference>
<keyword evidence="3 6" id="KW-0238">DNA-binding</keyword>